<dbReference type="Gene3D" id="2.30.110.10">
    <property type="entry name" value="Electron Transport, Fmn-binding Protein, Chain A"/>
    <property type="match status" value="1"/>
</dbReference>
<protein>
    <submittedName>
        <fullName evidence="1">Uncharacterized protein</fullName>
    </submittedName>
</protein>
<dbReference type="InterPro" id="IPR012349">
    <property type="entry name" value="Split_barrel_FMN-bd"/>
</dbReference>
<evidence type="ECO:0000313" key="2">
    <source>
        <dbReference type="Proteomes" id="UP001153076"/>
    </source>
</evidence>
<dbReference type="EMBL" id="JAKOGI010002956">
    <property type="protein sequence ID" value="KAJ8421046.1"/>
    <property type="molecule type" value="Genomic_DNA"/>
</dbReference>
<organism evidence="1 2">
    <name type="scientific">Carnegiea gigantea</name>
    <dbReference type="NCBI Taxonomy" id="171969"/>
    <lineage>
        <taxon>Eukaryota</taxon>
        <taxon>Viridiplantae</taxon>
        <taxon>Streptophyta</taxon>
        <taxon>Embryophyta</taxon>
        <taxon>Tracheophyta</taxon>
        <taxon>Spermatophyta</taxon>
        <taxon>Magnoliopsida</taxon>
        <taxon>eudicotyledons</taxon>
        <taxon>Gunneridae</taxon>
        <taxon>Pentapetalae</taxon>
        <taxon>Caryophyllales</taxon>
        <taxon>Cactineae</taxon>
        <taxon>Cactaceae</taxon>
        <taxon>Cactoideae</taxon>
        <taxon>Echinocereeae</taxon>
        <taxon>Carnegiea</taxon>
    </lineage>
</organism>
<evidence type="ECO:0000313" key="1">
    <source>
        <dbReference type="EMBL" id="KAJ8421046.1"/>
    </source>
</evidence>
<dbReference type="OrthoDB" id="434253at2759"/>
<accession>A0A9Q1GI07</accession>
<dbReference type="AlphaFoldDB" id="A0A9Q1GI07"/>
<reference evidence="1" key="1">
    <citation type="submission" date="2022-04" db="EMBL/GenBank/DDBJ databases">
        <title>Carnegiea gigantea Genome sequencing and assembly v2.</title>
        <authorList>
            <person name="Copetti D."/>
            <person name="Sanderson M.J."/>
            <person name="Burquez A."/>
            <person name="Wojciechowski M.F."/>
        </authorList>
    </citation>
    <scope>NUCLEOTIDE SEQUENCE</scope>
    <source>
        <strain evidence="1">SGP5-SGP5p</strain>
        <tissue evidence="1">Aerial part</tissue>
    </source>
</reference>
<name>A0A9Q1GI07_9CARY</name>
<keyword evidence="2" id="KW-1185">Reference proteome</keyword>
<sequence length="210" mass="23738">MAFRFGLAIMGGEQLVVPWLKRARRMAGYSRPTPMRTTHVLFSSVTAQWFGSWLEVSAWLEIGPSIHGLPKLEILASPGFRWQGFQPICWYFTDSWEQFRINGIVDVIDGPCNRRKVPLAPSIVDVDFLLTLKGQRENSWFASSLRARMQYLGPDLDLPSVNEELPENTSLDPSVSPVDYLNRKTNTRQVFECSGSLNGDRCSTSGRINP</sequence>
<comment type="caution">
    <text evidence="1">The sequence shown here is derived from an EMBL/GenBank/DDBJ whole genome shotgun (WGS) entry which is preliminary data.</text>
</comment>
<gene>
    <name evidence="1" type="ORF">Cgig2_011609</name>
</gene>
<proteinExistence type="predicted"/>
<dbReference type="Proteomes" id="UP001153076">
    <property type="component" value="Unassembled WGS sequence"/>
</dbReference>